<reference evidence="1 2" key="1">
    <citation type="submission" date="2019-04" db="EMBL/GenBank/DDBJ databases">
        <title>Draft genome sequences for three unisolated Alnus-infective Frankia Sp+ strains, AgTrS, AiOr and AvVan, the first sequenced Frankia strains able to sporulate in-planta.</title>
        <authorList>
            <person name="Bethencourt L."/>
            <person name="Vautrin F."/>
            <person name="Taib N."/>
            <person name="Dubost A."/>
            <person name="Castro-Garcia L."/>
            <person name="Imbaud O."/>
            <person name="Abrouk D."/>
            <person name="Fournier P."/>
            <person name="Briolay J."/>
            <person name="Nguyen A."/>
            <person name="Normand P."/>
            <person name="Fernandez M.P."/>
            <person name="Brochier-Armanet C."/>
            <person name="Herrera-Belaroussi A."/>
        </authorList>
    </citation>
    <scope>NUCLEOTIDE SEQUENCE [LARGE SCALE GENOMIC DNA]</scope>
    <source>
        <strain evidence="1 2">AvVan</strain>
    </source>
</reference>
<evidence type="ECO:0000313" key="1">
    <source>
        <dbReference type="EMBL" id="THJ75041.1"/>
    </source>
</evidence>
<accession>A0A4S5ERJ9</accession>
<dbReference type="InterPro" id="IPR046828">
    <property type="entry name" value="RepSA"/>
</dbReference>
<protein>
    <submittedName>
        <fullName evidence="1">Plasmid replication initiator protein</fullName>
    </submittedName>
</protein>
<sequence length="498" mass="55040">MLADVLTDCADRLADGTFAALWAQVQRIGGCTRPIRLTGHVDQVDKLTGEIRRAVDSAGLPDGTILVPCGNRRATVCPSCSYLYKSDAWQIVHAGMVGGGDVPVSIAAHPGLFVTVTAPSFGAVHSRRANHGPAQVCNTRHGRCPHGRARGYRLVHPDDDPRRGAPICVDCHDPARLVVWNRFAPLLWKRTLDLAYRRMAAHVGLPVLGYDRADGTRRVGLRDLVKISCIKISCIKVAEGQARGAIHFHGVLRLDDAALLPDAWAPPPQDWATAELLAACWRWAVAHAKTPCPDPHRPTPPGPGAPYPARLARWGDQADTRRLTVDSGELTPDRVAAYLAKYVTKSVTDSGILDRRIRDTDDLWTRCQFLPEHQAALVRTAWNLAVWPVLRDLGMHRWAHQYGFNGHWITKTRDYSTTFAACRERRRIWARTHTATGEERTPLDAWGRAEDDDEVITLAHWQYHAAGYARTGDQALADLAADQARSRREAARTGEHAA</sequence>
<name>A0A4S5ERJ9_9ACTN</name>
<keyword evidence="2" id="KW-1185">Reference proteome</keyword>
<dbReference type="EMBL" id="SSXH01000133">
    <property type="protein sequence ID" value="THJ75041.1"/>
    <property type="molecule type" value="Genomic_DNA"/>
</dbReference>
<dbReference type="RefSeq" id="WP_136447591.1">
    <property type="nucleotide sequence ID" value="NZ_SSXH01000133.1"/>
</dbReference>
<proteinExistence type="predicted"/>
<dbReference type="AlphaFoldDB" id="A0A4S5ERJ9"/>
<dbReference type="OrthoDB" id="3203793at2"/>
<dbReference type="Pfam" id="PF20199">
    <property type="entry name" value="RepSA"/>
    <property type="match status" value="1"/>
</dbReference>
<gene>
    <name evidence="1" type="ORF">E7Y31_07865</name>
</gene>
<evidence type="ECO:0000313" key="2">
    <source>
        <dbReference type="Proteomes" id="UP000305282"/>
    </source>
</evidence>
<organism evidence="1 2">
    <name type="scientific">Candidatus Frankia alpina</name>
    <dbReference type="NCBI Taxonomy" id="2699483"/>
    <lineage>
        <taxon>Bacteria</taxon>
        <taxon>Bacillati</taxon>
        <taxon>Actinomycetota</taxon>
        <taxon>Actinomycetes</taxon>
        <taxon>Frankiales</taxon>
        <taxon>Frankiaceae</taxon>
        <taxon>Frankia</taxon>
    </lineage>
</organism>
<dbReference type="Proteomes" id="UP000305282">
    <property type="component" value="Unassembled WGS sequence"/>
</dbReference>
<comment type="caution">
    <text evidence="1">The sequence shown here is derived from an EMBL/GenBank/DDBJ whole genome shotgun (WGS) entry which is preliminary data.</text>
</comment>